<organism evidence="5 6">
    <name type="scientific">Sapayoa aenigma</name>
    <name type="common">broad-billed sapayoa</name>
    <dbReference type="NCBI Taxonomy" id="239371"/>
    <lineage>
        <taxon>Eukaryota</taxon>
        <taxon>Metazoa</taxon>
        <taxon>Chordata</taxon>
        <taxon>Craniata</taxon>
        <taxon>Vertebrata</taxon>
        <taxon>Euteleostomi</taxon>
        <taxon>Archelosauria</taxon>
        <taxon>Archosauria</taxon>
        <taxon>Dinosauria</taxon>
        <taxon>Saurischia</taxon>
        <taxon>Theropoda</taxon>
        <taxon>Coelurosauria</taxon>
        <taxon>Aves</taxon>
        <taxon>Neognathae</taxon>
        <taxon>Neoaves</taxon>
        <taxon>Telluraves</taxon>
        <taxon>Australaves</taxon>
        <taxon>Passeriformes</taxon>
        <taxon>Tyrannidae</taxon>
        <taxon>Sapayoa</taxon>
    </lineage>
</organism>
<dbReference type="SUPFAM" id="SSF56235">
    <property type="entry name" value="N-terminal nucleophile aminohydrolases (Ntn hydrolases)"/>
    <property type="match status" value="1"/>
</dbReference>
<feature type="non-terminal residue" evidence="5">
    <location>
        <position position="610"/>
    </location>
</feature>
<feature type="region of interest" description="Disordered" evidence="4">
    <location>
        <begin position="1"/>
        <end position="45"/>
    </location>
</feature>
<evidence type="ECO:0000256" key="1">
    <source>
        <dbReference type="ARBA" id="ARBA00009381"/>
    </source>
</evidence>
<comment type="function">
    <text evidence="3">Cleaves the gamma-glutamyl peptide bond of glutathione and glutathione conjugates.</text>
</comment>
<dbReference type="Gene3D" id="1.10.246.130">
    <property type="match status" value="1"/>
</dbReference>
<dbReference type="GO" id="GO:0036374">
    <property type="term" value="F:glutathione hydrolase activity"/>
    <property type="evidence" value="ECO:0007669"/>
    <property type="project" value="UniProtKB-UniRule"/>
</dbReference>
<dbReference type="EMBL" id="VZSY01001045">
    <property type="protein sequence ID" value="NXA13448.1"/>
    <property type="molecule type" value="Genomic_DNA"/>
</dbReference>
<feature type="binding site" evidence="2">
    <location>
        <begin position="439"/>
        <end position="441"/>
    </location>
    <ligand>
        <name>L-glutamate</name>
        <dbReference type="ChEBI" id="CHEBI:29985"/>
    </ligand>
</feature>
<accession>A0A7K7T9Q7</accession>
<keyword evidence="3" id="KW-0012">Acyltransferase</keyword>
<dbReference type="InterPro" id="IPR043137">
    <property type="entry name" value="GGT_ssub_C"/>
</dbReference>
<feature type="transmembrane region" description="Helical" evidence="3">
    <location>
        <begin position="56"/>
        <end position="80"/>
    </location>
</feature>
<comment type="pathway">
    <text evidence="3">Sulfur metabolism; glutathione metabolism.</text>
</comment>
<comment type="catalytic activity">
    <reaction evidence="3">
        <text>glutathione + H2O = L-cysteinylglycine + L-glutamate</text>
        <dbReference type="Rhea" id="RHEA:28807"/>
        <dbReference type="ChEBI" id="CHEBI:15377"/>
        <dbReference type="ChEBI" id="CHEBI:29985"/>
        <dbReference type="ChEBI" id="CHEBI:57925"/>
        <dbReference type="ChEBI" id="CHEBI:61694"/>
        <dbReference type="EC" id="3.4.19.13"/>
    </reaction>
</comment>
<comment type="caution">
    <text evidence="5">The sequence shown here is derived from an EMBL/GenBank/DDBJ whole genome shotgun (WGS) entry which is preliminary data.</text>
</comment>
<dbReference type="EC" id="2.3.2.2" evidence="3"/>
<feature type="binding site" evidence="2">
    <location>
        <position position="462"/>
    </location>
    <ligand>
        <name>L-glutamate</name>
        <dbReference type="ChEBI" id="CHEBI:29985"/>
    </ligand>
</feature>
<dbReference type="UniPathway" id="UPA00204"/>
<gene>
    <name evidence="5" type="primary">Ggt7</name>
    <name evidence="5" type="ORF">SAPAEN_R02343</name>
</gene>
<keyword evidence="3" id="KW-0808">Transferase</keyword>
<dbReference type="AlphaFoldDB" id="A0A7K7T9Q7"/>
<dbReference type="Gene3D" id="3.60.20.40">
    <property type="match status" value="1"/>
</dbReference>
<reference evidence="5 6" key="1">
    <citation type="submission" date="2019-09" db="EMBL/GenBank/DDBJ databases">
        <title>Bird 10,000 Genomes (B10K) Project - Family phase.</title>
        <authorList>
            <person name="Zhang G."/>
        </authorList>
    </citation>
    <scope>NUCLEOTIDE SEQUENCE [LARGE SCALE GENOMIC DNA]</scope>
    <source>
        <strain evidence="5">B10K-DU-030-41</strain>
        <tissue evidence="5">Muscle</tissue>
    </source>
</reference>
<dbReference type="OrthoDB" id="2015213at2759"/>
<evidence type="ECO:0000256" key="3">
    <source>
        <dbReference type="RuleBase" id="RU368068"/>
    </source>
</evidence>
<dbReference type="GO" id="GO:0103068">
    <property type="term" value="F:leukotriene C4 gamma-glutamyl transferase activity"/>
    <property type="evidence" value="ECO:0007669"/>
    <property type="project" value="UniProtKB-EC"/>
</dbReference>
<feature type="non-terminal residue" evidence="5">
    <location>
        <position position="1"/>
    </location>
</feature>
<dbReference type="PANTHER" id="PTHR11686">
    <property type="entry name" value="GAMMA GLUTAMYL TRANSPEPTIDASE"/>
    <property type="match status" value="1"/>
</dbReference>
<comment type="subcellular location">
    <subcellularLocation>
        <location evidence="3">Membrane</location>
        <topology evidence="3">Single-pass type II membrane protein</topology>
    </subcellularLocation>
</comment>
<dbReference type="PRINTS" id="PR01210">
    <property type="entry name" value="GGTRANSPTASE"/>
</dbReference>
<comment type="catalytic activity">
    <reaction evidence="3">
        <text>an N-terminal (5-L-glutamyl)-[peptide] + an alpha-amino acid = 5-L-glutamyl amino acid + an N-terminal L-alpha-aminoacyl-[peptide]</text>
        <dbReference type="Rhea" id="RHEA:23904"/>
        <dbReference type="Rhea" id="RHEA-COMP:9780"/>
        <dbReference type="Rhea" id="RHEA-COMP:9795"/>
        <dbReference type="ChEBI" id="CHEBI:77644"/>
        <dbReference type="ChEBI" id="CHEBI:78597"/>
        <dbReference type="ChEBI" id="CHEBI:78599"/>
        <dbReference type="ChEBI" id="CHEBI:78608"/>
        <dbReference type="EC" id="2.3.2.2"/>
    </reaction>
</comment>
<dbReference type="GO" id="GO:0006751">
    <property type="term" value="P:glutathione catabolic process"/>
    <property type="evidence" value="ECO:0007669"/>
    <property type="project" value="UniProtKB-UniRule"/>
</dbReference>
<dbReference type="EC" id="3.4.19.13" evidence="3"/>
<feature type="compositionally biased region" description="Polar residues" evidence="4">
    <location>
        <begin position="22"/>
        <end position="39"/>
    </location>
</feature>
<dbReference type="InterPro" id="IPR029055">
    <property type="entry name" value="Ntn_hydrolases_N"/>
</dbReference>
<evidence type="ECO:0000256" key="4">
    <source>
        <dbReference type="SAM" id="MobiDB-lite"/>
    </source>
</evidence>
<dbReference type="GO" id="GO:0005886">
    <property type="term" value="C:plasma membrane"/>
    <property type="evidence" value="ECO:0007669"/>
    <property type="project" value="TreeGrafter"/>
</dbReference>
<feature type="compositionally biased region" description="Basic and acidic residues" evidence="4">
    <location>
        <begin position="1"/>
        <end position="12"/>
    </location>
</feature>
<evidence type="ECO:0000256" key="2">
    <source>
        <dbReference type="PIRSR" id="PIRSR600101-2"/>
    </source>
</evidence>
<evidence type="ECO:0000313" key="5">
    <source>
        <dbReference type="EMBL" id="NXA13448.1"/>
    </source>
</evidence>
<comment type="similarity">
    <text evidence="1">Belongs to the gamma-glutamyltransferase family.</text>
</comment>
<keyword evidence="3 5" id="KW-0378">Hydrolase</keyword>
<feature type="binding site" evidence="2">
    <location>
        <position position="514"/>
    </location>
    <ligand>
        <name>L-glutamate</name>
        <dbReference type="ChEBI" id="CHEBI:29985"/>
    </ligand>
</feature>
<evidence type="ECO:0000313" key="6">
    <source>
        <dbReference type="Proteomes" id="UP000589485"/>
    </source>
</evidence>
<dbReference type="FunFam" id="3.60.20.40:FF:000002">
    <property type="entry name" value="gamma-glutamyltransferase 7"/>
    <property type="match status" value="1"/>
</dbReference>
<feature type="binding site" evidence="2">
    <location>
        <position position="155"/>
    </location>
    <ligand>
        <name>L-glutamate</name>
        <dbReference type="ChEBI" id="CHEBI:29985"/>
    </ligand>
</feature>
<name>A0A7K7T9Q7_9TYRA</name>
<keyword evidence="3" id="KW-1133">Transmembrane helix</keyword>
<sequence>SFLPAAHKDPDSFLKSARLQRLPSSSSEMGSQDVSPLQETSKDPFSGDCSCRQDGLTVIITACLTFATGVTVALIMQIYFGDPQLFHRGAVVTDAAPCTALGTEVLSRQGSSVDAAIASALCAGVVNPHTSGLGGGGVMLVHDIRKNRSWVIDFREVAPLGIPLEGDLQQDTKPGLLVGVPGMIQGMHQAHQLHGRLPWSELLGLAAGVAQNGFNVTHDLAKALSELKELNYSDRFRELFLPGGQPLLPGMFVQRLDLAAVLELVGAEGVSAFYSGNLTQEMISEVHNYGGVLVEEDFSNYSVTVEDPVHTVYQGHLVFSPPPPHAGPALITALNILEGFNITNQGSRGNVLHWIAEVRRGSAIRPGDVQLPRLMACFPLSLPLCSSKSEANSLRQLINDSQSFPSDLRTPRFSVESGPAASQVLVMGPDDFIVAVVSSLNRPFGSGIITPSGILLNSQMLDFFWQNKTMNHSIPRPQNLVRPRKRPLSFLLPTIVRPSEGMCGTYLCLGASNGDRALSSIVQVLVNVLTFHKNLSESLSLGRLHPQLQSNTLQVDSEFPEEDIELLVAKGYQVDKVPVVSLVHGARRTNSFIIGLKDPRSLDAAGATIL</sequence>
<keyword evidence="3" id="KW-0812">Transmembrane</keyword>
<proteinExistence type="inferred from homology"/>
<keyword evidence="3" id="KW-0472">Membrane</keyword>
<protein>
    <recommendedName>
        <fullName evidence="3">Glutathione hydrolase</fullName>
        <ecNumber evidence="3">2.3.2.2</ecNumber>
        <ecNumber evidence="3">3.4.19.13</ecNumber>
    </recommendedName>
    <alternativeName>
        <fullName evidence="3">Gamma-glutamyltransferase</fullName>
    </alternativeName>
    <alternativeName>
        <fullName evidence="3">Gamma-glutamyltranspeptidase</fullName>
    </alternativeName>
</protein>
<dbReference type="PANTHER" id="PTHR11686:SF54">
    <property type="entry name" value="GLUTATHIONE HYDROLASE 7"/>
    <property type="match status" value="1"/>
</dbReference>
<dbReference type="InterPro" id="IPR000101">
    <property type="entry name" value="GGT_peptidase"/>
</dbReference>
<comment type="catalytic activity">
    <reaction evidence="3">
        <text>an S-substituted glutathione + H2O = an S-substituted L-cysteinylglycine + L-glutamate</text>
        <dbReference type="Rhea" id="RHEA:59468"/>
        <dbReference type="ChEBI" id="CHEBI:15377"/>
        <dbReference type="ChEBI" id="CHEBI:29985"/>
        <dbReference type="ChEBI" id="CHEBI:90779"/>
        <dbReference type="ChEBI" id="CHEBI:143103"/>
        <dbReference type="EC" id="3.4.19.13"/>
    </reaction>
</comment>
<dbReference type="Proteomes" id="UP000589485">
    <property type="component" value="Unassembled WGS sequence"/>
</dbReference>
<dbReference type="InterPro" id="IPR043138">
    <property type="entry name" value="GGT_lsub"/>
</dbReference>
<dbReference type="Pfam" id="PF01019">
    <property type="entry name" value="G_glu_transpept"/>
    <property type="match status" value="1"/>
</dbReference>
<keyword evidence="6" id="KW-1185">Reference proteome</keyword>